<dbReference type="InterPro" id="IPR029063">
    <property type="entry name" value="SAM-dependent_MTases_sf"/>
</dbReference>
<organism evidence="2 3">
    <name type="scientific">Symbiodinium necroappetens</name>
    <dbReference type="NCBI Taxonomy" id="1628268"/>
    <lineage>
        <taxon>Eukaryota</taxon>
        <taxon>Sar</taxon>
        <taxon>Alveolata</taxon>
        <taxon>Dinophyceae</taxon>
        <taxon>Suessiales</taxon>
        <taxon>Symbiodiniaceae</taxon>
        <taxon>Symbiodinium</taxon>
    </lineage>
</organism>
<evidence type="ECO:0000313" key="2">
    <source>
        <dbReference type="EMBL" id="CAE7668777.1"/>
    </source>
</evidence>
<dbReference type="Proteomes" id="UP000601435">
    <property type="component" value="Unassembled WGS sequence"/>
</dbReference>
<dbReference type="AlphaFoldDB" id="A0A812WDC5"/>
<dbReference type="Gene3D" id="3.40.50.150">
    <property type="entry name" value="Vaccinia Virus protein VP39"/>
    <property type="match status" value="1"/>
</dbReference>
<gene>
    <name evidence="2" type="primary">PSF2</name>
    <name evidence="2" type="ORF">SNEC2469_LOCUS19129</name>
</gene>
<dbReference type="OrthoDB" id="425948at2759"/>
<evidence type="ECO:0000256" key="1">
    <source>
        <dbReference type="SAM" id="MobiDB-lite"/>
    </source>
</evidence>
<accession>A0A812WDC5</accession>
<protein>
    <submittedName>
        <fullName evidence="2">PSF2 protein</fullName>
    </submittedName>
</protein>
<feature type="region of interest" description="Disordered" evidence="1">
    <location>
        <begin position="788"/>
        <end position="823"/>
    </location>
</feature>
<keyword evidence="3" id="KW-1185">Reference proteome</keyword>
<reference evidence="2" key="1">
    <citation type="submission" date="2021-02" db="EMBL/GenBank/DDBJ databases">
        <authorList>
            <person name="Dougan E. K."/>
            <person name="Rhodes N."/>
            <person name="Thang M."/>
            <person name="Chan C."/>
        </authorList>
    </citation>
    <scope>NUCLEOTIDE SEQUENCE</scope>
</reference>
<feature type="compositionally biased region" description="Basic and acidic residues" evidence="1">
    <location>
        <begin position="808"/>
        <end position="823"/>
    </location>
</feature>
<name>A0A812WDC5_9DINO</name>
<dbReference type="SUPFAM" id="SSF53335">
    <property type="entry name" value="S-adenosyl-L-methionine-dependent methyltransferases"/>
    <property type="match status" value="1"/>
</dbReference>
<dbReference type="EMBL" id="CAJNJA010032598">
    <property type="protein sequence ID" value="CAE7668777.1"/>
    <property type="molecule type" value="Genomic_DNA"/>
</dbReference>
<comment type="caution">
    <text evidence="2">The sequence shown here is derived from an EMBL/GenBank/DDBJ whole genome shotgun (WGS) entry which is preliminary data.</text>
</comment>
<evidence type="ECO:0000313" key="3">
    <source>
        <dbReference type="Proteomes" id="UP000601435"/>
    </source>
</evidence>
<feature type="non-terminal residue" evidence="2">
    <location>
        <position position="1"/>
    </location>
</feature>
<sequence>MLLKCRAATSCVSINDGKLTVIDSSGADQRRQVAWSSDPQSQRLPQLLPLRLVGQPCNWRLEQAGLLFSAIHSSSFEAGSGWQGHCLCLRLLTRQVDFQIVSGKLGFGWRLFPESSVAGRIKECGRCPDDCTEMIIGGKEGTFADQDDGAGLNFTISGRPLNVITIYVWLKVREDKVAAARIGYMAPGKYHPEKEEETKPKVAVGARRVQYPVPQQMTPLGPEILEAAETEEEKKVKRDGTTEELGFQPCWDETRNVSRCCRPRGSFFRVSGDLSARAEAFLEGCQAPAWQNFLFKVRMTAGNLWMVDSRETKWFQYFGLRMARRRSTGACAAGMAIHRVLWDYLSVDVSEESITALNVLASLDVELRRWGGLFPAFGMTLEQLRFIRSLQLLQNLYTNRPVRRKFKYQPFNNRVAGASPMAFDFGASGGLDTEFYLSSGFKVVAIEGNIAALQKLRSRLVRFENRQNLTLVHAVAGASSAPPTAEFKVDHHQPEISGLFDKKPFKDGNVEIVPRRACGALYSHFVRRSRRNRPEYVKIDLEGLDVPCLVSLLRNSTAPHEGPDGMLRPWATGRRQKSVANSSTMARPPSPNFLSIEVHLRHPVHILEETAIERARMLRNLLRGRYCAAKLCRQHIYNIRHVEGFGTLSRSGLGSSGLFGNAAVDWRAGEEWRPLETVLTELPLAGWLSVLAMEWFDLHLRRSPGAEKRLHPTSGLEAFVSSFMRLQEEYAAEDVQREILALRQLYPYQQKKSILALEMEGEKRRMQEPDDVQRYVEAAQALKQQGCEDAHAEAPTMDEGLAPVPDGHQGHPERVGEEGHPQKDDVWSSAWSYRVSLTVSAKGRTVEEELRFHCRAGLAAVQRQVAQHSYEDGSKPEGSTLALLPQNHPSALAGALAMCAEDAIASAMAGAREAHLAQLRKQEKILSHALQPLEQSEDEGDEVDAGDANRFNSALQNLPAVKAARDRAMRALGLPESLAPTAARMTELLHDTDRTARAANMLSMKRLRLIPSPHPSINGQAAEALRSRGVLMGSPATWFFGMEGIQHQFPAVLEELSKAANAGVFNHWFGGPRAGRYAVVTGEELWQWGMVHVFETLHLLQDQLQMILNQLGEEGRRLR</sequence>
<proteinExistence type="predicted"/>